<dbReference type="RefSeq" id="WP_088593596.1">
    <property type="nucleotide sequence ID" value="NZ_CP022022.1"/>
</dbReference>
<dbReference type="AlphaFoldDB" id="A0A1Z4BMH5"/>
<protein>
    <submittedName>
        <fullName evidence="1">Uncharacterized protein</fullName>
    </submittedName>
</protein>
<dbReference type="Proteomes" id="UP000197007">
    <property type="component" value="Chromosome"/>
</dbReference>
<keyword evidence="2" id="KW-1185">Reference proteome</keyword>
<sequence length="397" mass="46598">MRKILTTLAVIALTLASCSKEKENCNCNNGGTTTPTTTIKPNQIMLGYPKDFKKFNITETIPNNYSFYNDEGCAIANIPSSLEFANKHLNAFFEKFTIVDSEGFEITHTEDGHPFVNEKMRKWTLQKPYEIEPICTGTDSPTYSYYELYGLYEKENIVVFYKAKPFKVFGIYRGGEFEYDAINFYKFPNKEIYRNYVNMLKNIYTNNFEKYAFYELPVQPFPLIYCGNVSRIPSALGDRGIPSFIPKTIEHEKVTKKKKDGFLDLPFNYYNSHKSMRELNQQYARAWIGKYRFEIYYKSEYTDVGDFAIEPFYFLREEWGQRLLSIKIGGKRCFNHTELSALIIKPMPEHRAIAFYRFETLEAFLLFPNDQSYNEYMAMLKDIFNTPEAQESIFLNF</sequence>
<accession>A0A1Z4BMH5</accession>
<proteinExistence type="predicted"/>
<gene>
    <name evidence="1" type="ORF">CBG49_04790</name>
</gene>
<dbReference type="KEGG" id="capn:CBG49_04790"/>
<evidence type="ECO:0000313" key="1">
    <source>
        <dbReference type="EMBL" id="ASF42443.1"/>
    </source>
</evidence>
<evidence type="ECO:0000313" key="2">
    <source>
        <dbReference type="Proteomes" id="UP000197007"/>
    </source>
</evidence>
<organism evidence="1 2">
    <name type="scientific">Capnocytophaga endodontalis</name>
    <dbReference type="NCBI Taxonomy" id="2708117"/>
    <lineage>
        <taxon>Bacteria</taxon>
        <taxon>Pseudomonadati</taxon>
        <taxon>Bacteroidota</taxon>
        <taxon>Flavobacteriia</taxon>
        <taxon>Flavobacteriales</taxon>
        <taxon>Flavobacteriaceae</taxon>
        <taxon>Capnocytophaga</taxon>
    </lineage>
</organism>
<dbReference type="PROSITE" id="PS51257">
    <property type="entry name" value="PROKAR_LIPOPROTEIN"/>
    <property type="match status" value="1"/>
</dbReference>
<reference evidence="2" key="1">
    <citation type="submission" date="2017-06" db="EMBL/GenBank/DDBJ databases">
        <title>Complete genome sequence of Capnocytophaga sp. KCOM 1579 (=ChDC OS43) isolated from a human refractory periapical abscess lesion.</title>
        <authorList>
            <person name="Kook J.-K."/>
            <person name="Park S.-N."/>
            <person name="Lim Y.K."/>
            <person name="Roh H."/>
        </authorList>
    </citation>
    <scope>NUCLEOTIDE SEQUENCE [LARGE SCALE GENOMIC DNA]</scope>
    <source>
        <strain evidence="2">ChDC OS43</strain>
    </source>
</reference>
<dbReference type="EMBL" id="CP022022">
    <property type="protein sequence ID" value="ASF42443.1"/>
    <property type="molecule type" value="Genomic_DNA"/>
</dbReference>
<name>A0A1Z4BMH5_9FLAO</name>